<evidence type="ECO:0000313" key="2">
    <source>
        <dbReference type="EMBL" id="CAF0976379.1"/>
    </source>
</evidence>
<organism evidence="2 9">
    <name type="scientific">Adineta steineri</name>
    <dbReference type="NCBI Taxonomy" id="433720"/>
    <lineage>
        <taxon>Eukaryota</taxon>
        <taxon>Metazoa</taxon>
        <taxon>Spiralia</taxon>
        <taxon>Gnathifera</taxon>
        <taxon>Rotifera</taxon>
        <taxon>Eurotatoria</taxon>
        <taxon>Bdelloidea</taxon>
        <taxon>Adinetida</taxon>
        <taxon>Adinetidae</taxon>
        <taxon>Adineta</taxon>
    </lineage>
</organism>
<evidence type="ECO:0000313" key="1">
    <source>
        <dbReference type="EMBL" id="CAF0959205.1"/>
    </source>
</evidence>
<dbReference type="EMBL" id="CAJNOE010000133">
    <property type="protein sequence ID" value="CAF0959205.1"/>
    <property type="molecule type" value="Genomic_DNA"/>
</dbReference>
<dbReference type="AlphaFoldDB" id="A0A814F644"/>
<protein>
    <submittedName>
        <fullName evidence="2">Uncharacterized protein</fullName>
    </submittedName>
</protein>
<dbReference type="EMBL" id="CAJNON010000120">
    <property type="protein sequence ID" value="CAF0994931.1"/>
    <property type="molecule type" value="Genomic_DNA"/>
</dbReference>
<name>A0A814F644_9BILA</name>
<dbReference type="EMBL" id="CAJNOM010000116">
    <property type="protein sequence ID" value="CAF1079982.1"/>
    <property type="molecule type" value="Genomic_DNA"/>
</dbReference>
<dbReference type="Proteomes" id="UP000663844">
    <property type="component" value="Unassembled WGS sequence"/>
</dbReference>
<evidence type="ECO:0000313" key="6">
    <source>
        <dbReference type="EMBL" id="CAF3572440.1"/>
    </source>
</evidence>
<reference evidence="2" key="1">
    <citation type="submission" date="2021-02" db="EMBL/GenBank/DDBJ databases">
        <authorList>
            <person name="Nowell W R."/>
        </authorList>
    </citation>
    <scope>NUCLEOTIDE SEQUENCE</scope>
</reference>
<gene>
    <name evidence="5" type="ORF">BJG266_LOCUS26947</name>
    <name evidence="1" type="ORF">IZO911_LOCUS15445</name>
    <name evidence="2" type="ORF">JYZ213_LOCUS14680</name>
    <name evidence="6" type="ORF">KXQ929_LOCUS3702</name>
    <name evidence="7" type="ORF">OXD698_LOCUS6949</name>
    <name evidence="4" type="ORF">QVE165_LOCUS19170</name>
    <name evidence="3" type="ORF">VCS650_LOCUS14405</name>
</gene>
<evidence type="ECO:0000313" key="4">
    <source>
        <dbReference type="EMBL" id="CAF1079982.1"/>
    </source>
</evidence>
<dbReference type="EMBL" id="CAJNOG010000123">
    <property type="protein sequence ID" value="CAF0976379.1"/>
    <property type="molecule type" value="Genomic_DNA"/>
</dbReference>
<dbReference type="OrthoDB" id="9970127at2759"/>
<dbReference type="Proteomes" id="UP000663832">
    <property type="component" value="Unassembled WGS sequence"/>
</dbReference>
<evidence type="ECO:0000313" key="5">
    <source>
        <dbReference type="EMBL" id="CAF1201807.1"/>
    </source>
</evidence>
<sequence>MIFKTSTPKKRTLTPLPRSSTPNHFYNLITKKIKDTNNRPEIIGENCCRPVIKLDSLLYRPKTECYPHQNVKQTWAI</sequence>
<accession>A0A814F644</accession>
<comment type="caution">
    <text evidence="2">The sequence shown here is derived from an EMBL/GenBank/DDBJ whole genome shotgun (WGS) entry which is preliminary data.</text>
</comment>
<dbReference type="Proteomes" id="UP000663845">
    <property type="component" value="Unassembled WGS sequence"/>
</dbReference>
<dbReference type="Proteomes" id="UP000663860">
    <property type="component" value="Unassembled WGS sequence"/>
</dbReference>
<dbReference type="Proteomes" id="UP000663877">
    <property type="component" value="Unassembled WGS sequence"/>
</dbReference>
<evidence type="ECO:0000313" key="9">
    <source>
        <dbReference type="Proteomes" id="UP000663845"/>
    </source>
</evidence>
<proteinExistence type="predicted"/>
<dbReference type="EMBL" id="CAJOAZ010000310">
    <property type="protein sequence ID" value="CAF3611564.1"/>
    <property type="molecule type" value="Genomic_DNA"/>
</dbReference>
<dbReference type="Proteomes" id="UP000663868">
    <property type="component" value="Unassembled WGS sequence"/>
</dbReference>
<evidence type="ECO:0000313" key="3">
    <source>
        <dbReference type="EMBL" id="CAF0994931.1"/>
    </source>
</evidence>
<dbReference type="Proteomes" id="UP000663891">
    <property type="component" value="Unassembled WGS sequence"/>
</dbReference>
<dbReference type="EMBL" id="CAJOBB010000122">
    <property type="protein sequence ID" value="CAF3572440.1"/>
    <property type="molecule type" value="Genomic_DNA"/>
</dbReference>
<dbReference type="EMBL" id="CAJNOI010000236">
    <property type="protein sequence ID" value="CAF1201807.1"/>
    <property type="molecule type" value="Genomic_DNA"/>
</dbReference>
<evidence type="ECO:0000313" key="8">
    <source>
        <dbReference type="Proteomes" id="UP000663832"/>
    </source>
</evidence>
<keyword evidence="8" id="KW-1185">Reference proteome</keyword>
<evidence type="ECO:0000313" key="7">
    <source>
        <dbReference type="EMBL" id="CAF3611564.1"/>
    </source>
</evidence>